<protein>
    <recommendedName>
        <fullName evidence="2">DUF629 domain-containing protein</fullName>
    </recommendedName>
</protein>
<accession>A0A0E0F7F7</accession>
<evidence type="ECO:0000259" key="2">
    <source>
        <dbReference type="Pfam" id="PF04780"/>
    </source>
</evidence>
<dbReference type="Gene3D" id="1.25.40.10">
    <property type="entry name" value="Tetratricopeptide repeat domain"/>
    <property type="match status" value="1"/>
</dbReference>
<evidence type="ECO:0000256" key="1">
    <source>
        <dbReference type="SAM" id="MobiDB-lite"/>
    </source>
</evidence>
<dbReference type="InterPro" id="IPR011990">
    <property type="entry name" value="TPR-like_helical_dom_sf"/>
</dbReference>
<feature type="domain" description="DUF629" evidence="2">
    <location>
        <begin position="347"/>
        <end position="445"/>
    </location>
</feature>
<dbReference type="Gramene" id="OMERI11G15720.4">
    <property type="protein sequence ID" value="OMERI11G15720.4"/>
    <property type="gene ID" value="OMERI11G15720"/>
</dbReference>
<reference evidence="3" key="1">
    <citation type="submission" date="2015-04" db="UniProtKB">
        <authorList>
            <consortium name="EnsemblPlants"/>
        </authorList>
    </citation>
    <scope>IDENTIFICATION</scope>
</reference>
<evidence type="ECO:0000313" key="4">
    <source>
        <dbReference type="Proteomes" id="UP000008021"/>
    </source>
</evidence>
<proteinExistence type="predicted"/>
<keyword evidence="4" id="KW-1185">Reference proteome</keyword>
<feature type="compositionally biased region" description="Polar residues" evidence="1">
    <location>
        <begin position="696"/>
        <end position="708"/>
    </location>
</feature>
<dbReference type="InterPro" id="IPR006865">
    <property type="entry name" value="DUF629"/>
</dbReference>
<dbReference type="PANTHER" id="PTHR34465:SF5">
    <property type="entry name" value="OS11G0598900 PROTEIN"/>
    <property type="match status" value="1"/>
</dbReference>
<feature type="region of interest" description="Disordered" evidence="1">
    <location>
        <begin position="696"/>
        <end position="716"/>
    </location>
</feature>
<dbReference type="PANTHER" id="PTHR34465">
    <property type="entry name" value="CARBOXYL-TERMINAL HYDROLASE-LIKE PROTEIN, PUTATIVE (DUF627 AND DUF629)-RELATED"/>
    <property type="match status" value="1"/>
</dbReference>
<dbReference type="SUPFAM" id="SSF48452">
    <property type="entry name" value="TPR-like"/>
    <property type="match status" value="1"/>
</dbReference>
<dbReference type="Gene3D" id="3.90.70.10">
    <property type="entry name" value="Cysteine proteinases"/>
    <property type="match status" value="1"/>
</dbReference>
<organism evidence="3">
    <name type="scientific">Oryza meridionalis</name>
    <dbReference type="NCBI Taxonomy" id="40149"/>
    <lineage>
        <taxon>Eukaryota</taxon>
        <taxon>Viridiplantae</taxon>
        <taxon>Streptophyta</taxon>
        <taxon>Embryophyta</taxon>
        <taxon>Tracheophyta</taxon>
        <taxon>Spermatophyta</taxon>
        <taxon>Magnoliopsida</taxon>
        <taxon>Liliopsida</taxon>
        <taxon>Poales</taxon>
        <taxon>Poaceae</taxon>
        <taxon>BOP clade</taxon>
        <taxon>Oryzoideae</taxon>
        <taxon>Oryzeae</taxon>
        <taxon>Oryzinae</taxon>
        <taxon>Oryza</taxon>
    </lineage>
</organism>
<dbReference type="Pfam" id="PF04780">
    <property type="entry name" value="DUF629"/>
    <property type="match status" value="1"/>
</dbReference>
<sequence>MADDGKDVRKAARAVLMRDYDGDHEGALERAGKLARDHPGSAIALRLVGDLNHAAAIRVRKVIELGGSLGRAAERDASAHLAAARDALSEARRLVPDCVGIATALGDVLVSSSMADKAEQAYTSALAIPLPVDPALHNAAYGLHGRDRTTVNARVKDAREKANLAYGRFKKKVVDEWVAEMLQSLRGDLLRKNPRASAKEILKAQRDAMVDARKKAKSMADAMPNSARAQCFHGLMDLNFVHLLDEAIDKRSALRRSTLAIVDRAAERFPKSVVIASFRAKLLYILGDYDAAERDCRRGYTMKNPDDPADDCIPPGSVGGENKGDRLITHVSEFHELINKIVRTANLYWNSMTQEQRGEFLSVRFDELQEDYSKVDRSSFTMSDVLRFGEKHNSYRFWVCPLCGSGSSSKKHTDTVSLLSHMCSKHQRAVLPRLRSVLDQELDRSAFDDDEYSFNKVIFSQDSDQRNIVCFEERDQMFKWLFDKPSSGVRTLALTELIETKRRTGALLLDNIKEKLKTLATDKSSTEFAEALPGIQELWIKFVKETAVDYRALILAIGRSLLWRKLKKCMSEDPEVGARRISAADIDEVFVIVAYNSGSSAVEGKTEAHMSSHSDAAQKMNGNHQESMVKIHVANLLTGKKRFILIYLSSDFHAENRSSGTIVDMKPQDPPTNMEGNGNKLDEQMEKLDIDPNSVRSSAIPQSSTPNGNGVPHILGSSSQFSDESAQISIYQKSVDVLNQNSEDIFFLHLIIQTMWNLRPFRGDFLKRPPASFQLRHNGSCFSDIFYDIFSAWEKNDHHETYYSLTSLKNNLCQTVNVRNIFEKLRAGKYFASVILDLVLDELHVSEAPLHFYFNDKIQGQVVSPIICEGCICRAHVLFGMRFLVRTSCRCGACFDEGKYSTLIHKLDAGLPQTPKIKSFADLPVAIDERFWYLQDECQSCGNLKSVGHFLLNTPHFFTVVLKCTDSSKSHVSLSELLVGCTSPPDITLATKYTLASMICCSDGQYVCISRDQNKWLIYDTKTIEAEDSWERLVQRFTDSELIPEVIIFEVIK</sequence>
<reference evidence="3" key="2">
    <citation type="submission" date="2018-05" db="EMBL/GenBank/DDBJ databases">
        <title>OmerRS3 (Oryza meridionalis Reference Sequence Version 3).</title>
        <authorList>
            <person name="Zhang J."/>
            <person name="Kudrna D."/>
            <person name="Lee S."/>
            <person name="Talag J."/>
            <person name="Welchert J."/>
            <person name="Wing R.A."/>
        </authorList>
    </citation>
    <scope>NUCLEOTIDE SEQUENCE [LARGE SCALE GENOMIC DNA]</scope>
    <source>
        <strain evidence="3">cv. OR44</strain>
    </source>
</reference>
<dbReference type="AlphaFoldDB" id="A0A0E0F7F7"/>
<dbReference type="EnsemblPlants" id="OMERI11G15720.4">
    <property type="protein sequence ID" value="OMERI11G15720.4"/>
    <property type="gene ID" value="OMERI11G15720"/>
</dbReference>
<dbReference type="Proteomes" id="UP000008021">
    <property type="component" value="Chromosome 11"/>
</dbReference>
<name>A0A0E0F7F7_9ORYZ</name>
<evidence type="ECO:0000313" key="3">
    <source>
        <dbReference type="EnsemblPlants" id="OMERI11G15720.4"/>
    </source>
</evidence>